<dbReference type="Proteomes" id="UP001642483">
    <property type="component" value="Unassembled WGS sequence"/>
</dbReference>
<organism evidence="5 6">
    <name type="scientific">Clavelina lepadiformis</name>
    <name type="common">Light-bulb sea squirt</name>
    <name type="synonym">Ascidia lepadiformis</name>
    <dbReference type="NCBI Taxonomy" id="159417"/>
    <lineage>
        <taxon>Eukaryota</taxon>
        <taxon>Metazoa</taxon>
        <taxon>Chordata</taxon>
        <taxon>Tunicata</taxon>
        <taxon>Ascidiacea</taxon>
        <taxon>Aplousobranchia</taxon>
        <taxon>Clavelinidae</taxon>
        <taxon>Clavelina</taxon>
    </lineage>
</organism>
<proteinExistence type="predicted"/>
<dbReference type="Gene3D" id="3.10.20.90">
    <property type="entry name" value="Phosphatidylinositol 3-kinase Catalytic Subunit, Chain A, domain 1"/>
    <property type="match status" value="1"/>
</dbReference>
<dbReference type="Pfam" id="PF02338">
    <property type="entry name" value="OTU"/>
    <property type="match status" value="1"/>
</dbReference>
<keyword evidence="3" id="KW-0472">Membrane</keyword>
<evidence type="ECO:0000256" key="2">
    <source>
        <dbReference type="SAM" id="MobiDB-lite"/>
    </source>
</evidence>
<evidence type="ECO:0000313" key="6">
    <source>
        <dbReference type="Proteomes" id="UP001642483"/>
    </source>
</evidence>
<evidence type="ECO:0000256" key="1">
    <source>
        <dbReference type="ARBA" id="ARBA00022807"/>
    </source>
</evidence>
<keyword evidence="1" id="KW-0788">Thiol protease</keyword>
<keyword evidence="3" id="KW-0812">Transmembrane</keyword>
<dbReference type="PANTHER" id="PTHR14843">
    <property type="entry name" value="DEUBIQUITINATING PROTEIN VCIP135"/>
    <property type="match status" value="1"/>
</dbReference>
<dbReference type="InterPro" id="IPR003323">
    <property type="entry name" value="OTU_dom"/>
</dbReference>
<evidence type="ECO:0000259" key="4">
    <source>
        <dbReference type="PROSITE" id="PS50802"/>
    </source>
</evidence>
<comment type="caution">
    <text evidence="5">The sequence shown here is derived from an EMBL/GenBank/DDBJ whole genome shotgun (WGS) entry which is preliminary data.</text>
</comment>
<dbReference type="SUPFAM" id="SSF54236">
    <property type="entry name" value="Ubiquitin-like"/>
    <property type="match status" value="1"/>
</dbReference>
<feature type="region of interest" description="Disordered" evidence="2">
    <location>
        <begin position="617"/>
        <end position="646"/>
    </location>
</feature>
<evidence type="ECO:0000256" key="3">
    <source>
        <dbReference type="SAM" id="Phobius"/>
    </source>
</evidence>
<dbReference type="PANTHER" id="PTHR14843:SF2">
    <property type="entry name" value="DEUBIQUITINATING PROTEIN VCPIP1"/>
    <property type="match status" value="1"/>
</dbReference>
<feature type="transmembrane region" description="Helical" evidence="3">
    <location>
        <begin position="24"/>
        <end position="43"/>
    </location>
</feature>
<dbReference type="Gene3D" id="3.90.70.80">
    <property type="match status" value="1"/>
</dbReference>
<sequence length="930" mass="104926">MGWIKVESKMLNHPNFSLHKPPTLLYYSFRLWVVFSFFYFLVLSARLLTEIGHSEFIDCGKVLGNRTFSISPDHMDTVGYGKDQSGSLDYLSDILDILKHHNGKECIVPVHVDGDGHCLVHAISRALIGRELFWHSLRRNLQDHLEQSLSTYMELFKEFHDKEDWKMIIDEAGPYFSSGGLTVGLGNMHIFGLCNVLKRPIMLLDSLQKMQNAGDYTGLFVPALINPEQCNKSPICVAWSGSAHNHFVPLVAIEGKPSPQIPSSIIPRVWGIPVETAQKYLNPNEDGSITVCEGKPLKNSYLRKLAAAMETIFLQQNNVAAVLVEDLCKFAYRLNDSPGLRYETIILIAKEAVQENRLFRCLTCKALQDVNISLDDLKPGGRLYNLMIACHQSPKPGKIYTFPFHKVDCFYDTDTDQLYLRSCECRFCNSQTTRSVDKTGTIQYEDGDATPTPSIGKTKCHCGQKHYWAGKEYDNLPEQFAITVDWEGRNITVPITWFHGDSNPELNSNAQHEAQRIVNEYFPQDFTSDHLMNQLICAIQERCSNLGISEKRSDETYSEVGRYNADDGNSSTQNLERELVGILQDHKELGDAFLKQKQFVHEDAFTERAKNEKVVKTSADIKPRSSSVIPNKRKSNGEKAAVKTETAPGQDQKILVKLSDKKGLNATVKLKQNISLDMLKEKISQIFKIDKDKQILKSGFPPKVLQPSSNESPLGLKSGDKITIYCKENKVAGQHHLTNPLKNQLAETDNGSSEQKHLTLSEKLRELIDLQTQSAHTSMWSYAMEKPNLFLPEGVFYEQFKTEIGVTHGMHCCLPLIPGKIFRYNGDMDRIELCLEPTGHHPIDGNIKDILNQFPQYQEKAQRLPGLPQGVEPAEKISLSADDRSIKPHSQAPGFHTVGEVPTTLSNEEKAFQREMLVQKVKEIQANTET</sequence>
<keyword evidence="1" id="KW-0645">Protease</keyword>
<accession>A0ABP0FZV9</accession>
<reference evidence="5 6" key="1">
    <citation type="submission" date="2024-02" db="EMBL/GenBank/DDBJ databases">
        <authorList>
            <person name="Daric V."/>
            <person name="Darras S."/>
        </authorList>
    </citation>
    <scope>NUCLEOTIDE SEQUENCE [LARGE SCALE GENOMIC DNA]</scope>
</reference>
<feature type="domain" description="OTU" evidence="4">
    <location>
        <begin position="107"/>
        <end position="253"/>
    </location>
</feature>
<dbReference type="Pfam" id="PF19437">
    <property type="entry name" value="VCIP135_N"/>
    <property type="match status" value="1"/>
</dbReference>
<dbReference type="InterPro" id="IPR039087">
    <property type="entry name" value="VCPIP1"/>
</dbReference>
<dbReference type="InterPro" id="IPR045827">
    <property type="entry name" value="VCPIP1_N"/>
</dbReference>
<keyword evidence="1" id="KW-0378">Hydrolase</keyword>
<dbReference type="PROSITE" id="PS50802">
    <property type="entry name" value="OTU"/>
    <property type="match status" value="1"/>
</dbReference>
<dbReference type="InterPro" id="IPR029071">
    <property type="entry name" value="Ubiquitin-like_domsf"/>
</dbReference>
<keyword evidence="3" id="KW-1133">Transmembrane helix</keyword>
<evidence type="ECO:0000313" key="5">
    <source>
        <dbReference type="EMBL" id="CAK8684091.1"/>
    </source>
</evidence>
<dbReference type="EMBL" id="CAWYQH010000097">
    <property type="protein sequence ID" value="CAK8684091.1"/>
    <property type="molecule type" value="Genomic_DNA"/>
</dbReference>
<gene>
    <name evidence="5" type="ORF">CVLEPA_LOCUS15088</name>
</gene>
<name>A0ABP0FZV9_CLALP</name>
<protein>
    <recommendedName>
        <fullName evidence="4">OTU domain-containing protein</fullName>
    </recommendedName>
</protein>
<keyword evidence="6" id="KW-1185">Reference proteome</keyword>